<proteinExistence type="predicted"/>
<accession>A0AAV4TJN4</accession>
<protein>
    <submittedName>
        <fullName evidence="1">Uncharacterized protein</fullName>
    </submittedName>
</protein>
<name>A0AAV4TJN4_CAEEX</name>
<dbReference type="AlphaFoldDB" id="A0AAV4TJN4"/>
<comment type="caution">
    <text evidence="1">The sequence shown here is derived from an EMBL/GenBank/DDBJ whole genome shotgun (WGS) entry which is preliminary data.</text>
</comment>
<organism evidence="1 2">
    <name type="scientific">Caerostris extrusa</name>
    <name type="common">Bark spider</name>
    <name type="synonym">Caerostris bankana</name>
    <dbReference type="NCBI Taxonomy" id="172846"/>
    <lineage>
        <taxon>Eukaryota</taxon>
        <taxon>Metazoa</taxon>
        <taxon>Ecdysozoa</taxon>
        <taxon>Arthropoda</taxon>
        <taxon>Chelicerata</taxon>
        <taxon>Arachnida</taxon>
        <taxon>Araneae</taxon>
        <taxon>Araneomorphae</taxon>
        <taxon>Entelegynae</taxon>
        <taxon>Araneoidea</taxon>
        <taxon>Araneidae</taxon>
        <taxon>Caerostris</taxon>
    </lineage>
</organism>
<dbReference type="Proteomes" id="UP001054945">
    <property type="component" value="Unassembled WGS sequence"/>
</dbReference>
<keyword evidence="2" id="KW-1185">Reference proteome</keyword>
<evidence type="ECO:0000313" key="2">
    <source>
        <dbReference type="Proteomes" id="UP001054945"/>
    </source>
</evidence>
<gene>
    <name evidence="1" type="ORF">CEXT_412401</name>
</gene>
<reference evidence="1 2" key="1">
    <citation type="submission" date="2021-06" db="EMBL/GenBank/DDBJ databases">
        <title>Caerostris extrusa draft genome.</title>
        <authorList>
            <person name="Kono N."/>
            <person name="Arakawa K."/>
        </authorList>
    </citation>
    <scope>NUCLEOTIDE SEQUENCE [LARGE SCALE GENOMIC DNA]</scope>
</reference>
<sequence>MEQSSSTKRLCPMDSGVGLCWLLSMNYLITATRNRSLGMDMLSLPPFQPVILLEEASIKQTMFLGMNGNLLERMDVAHKEVGEN</sequence>
<dbReference type="EMBL" id="BPLR01011488">
    <property type="protein sequence ID" value="GIY46828.1"/>
    <property type="molecule type" value="Genomic_DNA"/>
</dbReference>
<evidence type="ECO:0000313" key="1">
    <source>
        <dbReference type="EMBL" id="GIY46828.1"/>
    </source>
</evidence>